<sequence length="95" mass="10776">MLSLAGEDANAAILEADDEEELLEKVKGDSNNRLERQGHYVDICFVREGSPYTLSGCGYKRSKFKVDDKCKNMRKDVSFETPVYNLVKAEVNNLR</sequence>
<organism evidence="1 2">
    <name type="scientific">Clitoria ternatea</name>
    <name type="common">Butterfly pea</name>
    <dbReference type="NCBI Taxonomy" id="43366"/>
    <lineage>
        <taxon>Eukaryota</taxon>
        <taxon>Viridiplantae</taxon>
        <taxon>Streptophyta</taxon>
        <taxon>Embryophyta</taxon>
        <taxon>Tracheophyta</taxon>
        <taxon>Spermatophyta</taxon>
        <taxon>Magnoliopsida</taxon>
        <taxon>eudicotyledons</taxon>
        <taxon>Gunneridae</taxon>
        <taxon>Pentapetalae</taxon>
        <taxon>rosids</taxon>
        <taxon>fabids</taxon>
        <taxon>Fabales</taxon>
        <taxon>Fabaceae</taxon>
        <taxon>Papilionoideae</taxon>
        <taxon>50 kb inversion clade</taxon>
        <taxon>NPAAA clade</taxon>
        <taxon>indigoferoid/millettioid clade</taxon>
        <taxon>Phaseoleae</taxon>
        <taxon>Clitoria</taxon>
    </lineage>
</organism>
<dbReference type="Proteomes" id="UP001359559">
    <property type="component" value="Unassembled WGS sequence"/>
</dbReference>
<name>A0AAN9I4N6_CLITE</name>
<evidence type="ECO:0000313" key="1">
    <source>
        <dbReference type="EMBL" id="KAK7264909.1"/>
    </source>
</evidence>
<accession>A0AAN9I4N6</accession>
<keyword evidence="2" id="KW-1185">Reference proteome</keyword>
<dbReference type="AlphaFoldDB" id="A0AAN9I4N6"/>
<proteinExistence type="predicted"/>
<protein>
    <submittedName>
        <fullName evidence="1">Uncharacterized protein</fullName>
    </submittedName>
</protein>
<comment type="caution">
    <text evidence="1">The sequence shown here is derived from an EMBL/GenBank/DDBJ whole genome shotgun (WGS) entry which is preliminary data.</text>
</comment>
<evidence type="ECO:0000313" key="2">
    <source>
        <dbReference type="Proteomes" id="UP001359559"/>
    </source>
</evidence>
<reference evidence="1 2" key="1">
    <citation type="submission" date="2024-01" db="EMBL/GenBank/DDBJ databases">
        <title>The genomes of 5 underutilized Papilionoideae crops provide insights into root nodulation and disease resistance.</title>
        <authorList>
            <person name="Yuan L."/>
        </authorList>
    </citation>
    <scope>NUCLEOTIDE SEQUENCE [LARGE SCALE GENOMIC DNA]</scope>
    <source>
        <strain evidence="1">LY-2023</strain>
        <tissue evidence="1">Leaf</tissue>
    </source>
</reference>
<gene>
    <name evidence="1" type="ORF">RJT34_32522</name>
</gene>
<dbReference type="EMBL" id="JAYKXN010000008">
    <property type="protein sequence ID" value="KAK7264909.1"/>
    <property type="molecule type" value="Genomic_DNA"/>
</dbReference>